<evidence type="ECO:0000313" key="1">
    <source>
        <dbReference type="EMBL" id="NKI17418.1"/>
    </source>
</evidence>
<organism evidence="1 2">
    <name type="scientific">Spongiibacter thalassae</name>
    <dbReference type="NCBI Taxonomy" id="2721624"/>
    <lineage>
        <taxon>Bacteria</taxon>
        <taxon>Pseudomonadati</taxon>
        <taxon>Pseudomonadota</taxon>
        <taxon>Gammaproteobacteria</taxon>
        <taxon>Cellvibrionales</taxon>
        <taxon>Spongiibacteraceae</taxon>
        <taxon>Spongiibacter</taxon>
    </lineage>
</organism>
<evidence type="ECO:0000313" key="2">
    <source>
        <dbReference type="Proteomes" id="UP000765845"/>
    </source>
</evidence>
<accession>A0ABX1GG57</accession>
<dbReference type="Proteomes" id="UP000765845">
    <property type="component" value="Unassembled WGS sequence"/>
</dbReference>
<dbReference type="EMBL" id="JAAWWK010000002">
    <property type="protein sequence ID" value="NKI17418.1"/>
    <property type="molecule type" value="Genomic_DNA"/>
</dbReference>
<reference evidence="1 2" key="1">
    <citation type="submission" date="2020-04" db="EMBL/GenBank/DDBJ databases">
        <authorList>
            <person name="Yoon J."/>
        </authorList>
    </citation>
    <scope>NUCLEOTIDE SEQUENCE [LARGE SCALE GENOMIC DNA]</scope>
    <source>
        <strain evidence="1 2">KMU-166</strain>
    </source>
</reference>
<keyword evidence="2" id="KW-1185">Reference proteome</keyword>
<protein>
    <submittedName>
        <fullName evidence="1">Uncharacterized protein</fullName>
    </submittedName>
</protein>
<comment type="caution">
    <text evidence="1">The sequence shown here is derived from an EMBL/GenBank/DDBJ whole genome shotgun (WGS) entry which is preliminary data.</text>
</comment>
<proteinExistence type="predicted"/>
<name>A0ABX1GG57_9GAMM</name>
<dbReference type="RefSeq" id="WP_168449915.1">
    <property type="nucleotide sequence ID" value="NZ_JAAWWK010000002.1"/>
</dbReference>
<gene>
    <name evidence="1" type="ORF">HCU74_08310</name>
</gene>
<sequence length="87" mass="9041">MSVSSVDVILGRIRSAPAESPIAVFTNRSGYLLNAVFANTVATQGLIHGHCPRLVGVFDHRSPIDAVARQLNAVSGNAEALSVAKAS</sequence>